<reference evidence="1 2" key="1">
    <citation type="submission" date="2016-10" db="EMBL/GenBank/DDBJ databases">
        <authorList>
            <person name="de Groot N.N."/>
        </authorList>
    </citation>
    <scope>NUCLEOTIDE SEQUENCE [LARGE SCALE GENOMIC DNA]</scope>
    <source>
        <strain evidence="1 2">MP1X4</strain>
    </source>
</reference>
<organism evidence="1 2">
    <name type="scientific">Mucilaginibacter mallensis</name>
    <dbReference type="NCBI Taxonomy" id="652787"/>
    <lineage>
        <taxon>Bacteria</taxon>
        <taxon>Pseudomonadati</taxon>
        <taxon>Bacteroidota</taxon>
        <taxon>Sphingobacteriia</taxon>
        <taxon>Sphingobacteriales</taxon>
        <taxon>Sphingobacteriaceae</taxon>
        <taxon>Mucilaginibacter</taxon>
    </lineage>
</organism>
<protein>
    <recommendedName>
        <fullName evidence="3">HNH endonuclease</fullName>
    </recommendedName>
</protein>
<gene>
    <name evidence="1" type="ORF">SAMN05216490_2220</name>
</gene>
<evidence type="ECO:0000313" key="1">
    <source>
        <dbReference type="EMBL" id="SDS97845.1"/>
    </source>
</evidence>
<evidence type="ECO:0008006" key="3">
    <source>
        <dbReference type="Google" id="ProtNLM"/>
    </source>
</evidence>
<evidence type="ECO:0000313" key="2">
    <source>
        <dbReference type="Proteomes" id="UP000199679"/>
    </source>
</evidence>
<proteinExistence type="predicted"/>
<dbReference type="OrthoDB" id="5379188at2"/>
<name>A0A1H1WL78_MUCMA</name>
<dbReference type="STRING" id="652787.SAMN05216490_2220"/>
<sequence>MSSSCVNGRVNPSPQTKLRLFADSAGHCSKPSCHRYLFSDENVADYNIGEMAHIIAAVDNGPRSESNLDTEARAEYSNLILLCPSCHTEIDKAPEVFTVDMILDWKTNHKKRITNAIGIPQMSKRLEARQYVSSELRKNKAIFDKLNPNMSYRSNPDAEEAVVWKRKMLAQIIPNNQKILLFLDIHKHLLNEDELATTEEFRQHVDDLIERHLGNNKSIASKFPEKMNQILIN</sequence>
<accession>A0A1H1WL78</accession>
<dbReference type="RefSeq" id="WP_157682119.1">
    <property type="nucleotide sequence ID" value="NZ_LT629740.1"/>
</dbReference>
<dbReference type="EMBL" id="LT629740">
    <property type="protein sequence ID" value="SDS97845.1"/>
    <property type="molecule type" value="Genomic_DNA"/>
</dbReference>
<dbReference type="Proteomes" id="UP000199679">
    <property type="component" value="Chromosome I"/>
</dbReference>
<keyword evidence="2" id="KW-1185">Reference proteome</keyword>
<dbReference type="AlphaFoldDB" id="A0A1H1WL78"/>